<gene>
    <name evidence="1" type="ORF">GOEFS_017_00220</name>
</gene>
<dbReference type="EMBL" id="BAEH01000017">
    <property type="protein sequence ID" value="GAB16905.1"/>
    <property type="molecule type" value="Genomic_DNA"/>
</dbReference>
<evidence type="ECO:0000313" key="1">
    <source>
        <dbReference type="EMBL" id="GAB16905.1"/>
    </source>
</evidence>
<dbReference type="Proteomes" id="UP000035034">
    <property type="component" value="Unassembled WGS sequence"/>
</dbReference>
<name>H0QVQ4_9ACTN</name>
<comment type="caution">
    <text evidence="1">The sequence shown here is derived from an EMBL/GenBank/DDBJ whole genome shotgun (WGS) entry which is preliminary data.</text>
</comment>
<evidence type="ECO:0000313" key="2">
    <source>
        <dbReference type="Proteomes" id="UP000035034"/>
    </source>
</evidence>
<proteinExistence type="predicted"/>
<organism evidence="1 2">
    <name type="scientific">Gordonia effusa NBRC 100432</name>
    <dbReference type="NCBI Taxonomy" id="1077974"/>
    <lineage>
        <taxon>Bacteria</taxon>
        <taxon>Bacillati</taxon>
        <taxon>Actinomycetota</taxon>
        <taxon>Actinomycetes</taxon>
        <taxon>Mycobacteriales</taxon>
        <taxon>Gordoniaceae</taxon>
        <taxon>Gordonia</taxon>
    </lineage>
</organism>
<sequence>MWSATGYGDAHYLSTDLIVAISDTNEFGSALVDYVSTLSAVNRSARPRYGHTSWCVADD</sequence>
<dbReference type="STRING" id="1077974.GOEFS_017_00220"/>
<keyword evidence="2" id="KW-1185">Reference proteome</keyword>
<accession>H0QVQ4</accession>
<reference evidence="1 2" key="1">
    <citation type="submission" date="2011-12" db="EMBL/GenBank/DDBJ databases">
        <title>Whole genome shotgun sequence of Gordonia effusa NBRC 100432.</title>
        <authorList>
            <person name="Yoshida I."/>
            <person name="Takarada H."/>
            <person name="Hosoyama A."/>
            <person name="Tsuchikane K."/>
            <person name="Katsumata H."/>
            <person name="Yamazaki S."/>
            <person name="Fujita N."/>
        </authorList>
    </citation>
    <scope>NUCLEOTIDE SEQUENCE [LARGE SCALE GENOMIC DNA]</scope>
    <source>
        <strain evidence="1 2">NBRC 100432</strain>
    </source>
</reference>
<protein>
    <submittedName>
        <fullName evidence="1">Uncharacterized protein</fullName>
    </submittedName>
</protein>
<dbReference type="AlphaFoldDB" id="H0QVQ4"/>
<dbReference type="RefSeq" id="WP_007316243.1">
    <property type="nucleotide sequence ID" value="NZ_BAEH01000017.1"/>
</dbReference>